<dbReference type="GO" id="GO:0000981">
    <property type="term" value="F:DNA-binding transcription factor activity, RNA polymerase II-specific"/>
    <property type="evidence" value="ECO:0007669"/>
    <property type="project" value="TreeGrafter"/>
</dbReference>
<dbReference type="InterPro" id="IPR038441">
    <property type="entry name" value="THAP_Znf_sf"/>
</dbReference>
<dbReference type="InterPro" id="IPR006612">
    <property type="entry name" value="THAP_Znf"/>
</dbReference>
<keyword evidence="5 14" id="KW-0863">Zinc-finger</keyword>
<keyword evidence="3" id="KW-0053">Apoptosis</keyword>
<dbReference type="GO" id="GO:0006915">
    <property type="term" value="P:apoptotic process"/>
    <property type="evidence" value="ECO:0007669"/>
    <property type="project" value="UniProtKB-KW"/>
</dbReference>
<evidence type="ECO:0000256" key="11">
    <source>
        <dbReference type="ARBA" id="ARBA00023242"/>
    </source>
</evidence>
<dbReference type="PANTHER" id="PTHR11447">
    <property type="entry name" value="CELLULAR TUMOR ANTIGEN P53"/>
    <property type="match status" value="1"/>
</dbReference>
<feature type="binding site" evidence="12">
    <location>
        <position position="255"/>
    </location>
    <ligand>
        <name>Zn(2+)</name>
        <dbReference type="ChEBI" id="CHEBI:29105"/>
    </ligand>
</feature>
<dbReference type="EMBL" id="BGPR01007217">
    <property type="protein sequence ID" value="GBN25245.1"/>
    <property type="molecule type" value="Genomic_DNA"/>
</dbReference>
<evidence type="ECO:0000256" key="6">
    <source>
        <dbReference type="ARBA" id="ARBA00022833"/>
    </source>
</evidence>
<evidence type="ECO:0000256" key="15">
    <source>
        <dbReference type="SAM" id="MobiDB-lite"/>
    </source>
</evidence>
<keyword evidence="18" id="KW-1185">Reference proteome</keyword>
<dbReference type="SMART" id="SM00692">
    <property type="entry name" value="DM3"/>
    <property type="match status" value="1"/>
</dbReference>
<feature type="domain" description="THAP-type" evidence="16">
    <location>
        <begin position="1"/>
        <end position="86"/>
    </location>
</feature>
<evidence type="ECO:0000256" key="10">
    <source>
        <dbReference type="ARBA" id="ARBA00023163"/>
    </source>
</evidence>
<dbReference type="PRINTS" id="PR00386">
    <property type="entry name" value="P53SUPPRESSR"/>
</dbReference>
<dbReference type="PANTHER" id="PTHR11447:SF16">
    <property type="entry name" value="P53 PROTEIN LONG FORM VARIANT 1"/>
    <property type="match status" value="1"/>
</dbReference>
<dbReference type="InterPro" id="IPR002117">
    <property type="entry name" value="p53_tumour_suppressor"/>
</dbReference>
<protein>
    <submittedName>
        <fullName evidence="17">Cellular tumor antigen p53</fullName>
    </submittedName>
</protein>
<dbReference type="SUPFAM" id="SSF57716">
    <property type="entry name" value="Glucocorticoid receptor-like (DNA-binding domain)"/>
    <property type="match status" value="1"/>
</dbReference>
<dbReference type="Gene3D" id="6.20.210.20">
    <property type="entry name" value="THAP domain"/>
    <property type="match status" value="1"/>
</dbReference>
<dbReference type="InterPro" id="IPR011615">
    <property type="entry name" value="p53_DNA-bd"/>
</dbReference>
<dbReference type="SUPFAM" id="SSF49417">
    <property type="entry name" value="p53-like transcription factors"/>
    <property type="match status" value="1"/>
</dbReference>
<dbReference type="GO" id="GO:0005634">
    <property type="term" value="C:nucleus"/>
    <property type="evidence" value="ECO:0007669"/>
    <property type="project" value="UniProtKB-SubCell"/>
</dbReference>
<dbReference type="CDD" id="cd08367">
    <property type="entry name" value="P53"/>
    <property type="match status" value="1"/>
</dbReference>
<keyword evidence="6 12" id="KW-0862">Zinc</keyword>
<keyword evidence="8 14" id="KW-0238">DNA-binding</keyword>
<dbReference type="AlphaFoldDB" id="A0A4Y2MDL6"/>
<dbReference type="InterPro" id="IPR008967">
    <property type="entry name" value="p53-like_TF_DNA-bd_sf"/>
</dbReference>
<dbReference type="PROSITE" id="PS50950">
    <property type="entry name" value="ZF_THAP"/>
    <property type="match status" value="1"/>
</dbReference>
<dbReference type="GO" id="GO:0008270">
    <property type="term" value="F:zinc ion binding"/>
    <property type="evidence" value="ECO:0007669"/>
    <property type="project" value="UniProtKB-KW"/>
</dbReference>
<comment type="cofactor">
    <cofactor evidence="12">
        <name>Zn(2+)</name>
        <dbReference type="ChEBI" id="CHEBI:29105"/>
    </cofactor>
    <text evidence="12">Binds 1 zinc ion per subunit.</text>
</comment>
<feature type="binding site" evidence="12">
    <location>
        <position position="258"/>
    </location>
    <ligand>
        <name>Zn(2+)</name>
        <dbReference type="ChEBI" id="CHEBI:29105"/>
    </ligand>
</feature>
<evidence type="ECO:0000256" key="9">
    <source>
        <dbReference type="ARBA" id="ARBA00023159"/>
    </source>
</evidence>
<dbReference type="InterPro" id="IPR012346">
    <property type="entry name" value="p53/RUNT-type_TF_DNA-bd_sf"/>
</dbReference>
<dbReference type="GO" id="GO:0000978">
    <property type="term" value="F:RNA polymerase II cis-regulatory region sequence-specific DNA binding"/>
    <property type="evidence" value="ECO:0007669"/>
    <property type="project" value="TreeGrafter"/>
</dbReference>
<reference evidence="17 18" key="1">
    <citation type="journal article" date="2019" name="Sci. Rep.">
        <title>Orb-weaving spider Araneus ventricosus genome elucidates the spidroin gene catalogue.</title>
        <authorList>
            <person name="Kono N."/>
            <person name="Nakamura H."/>
            <person name="Ohtoshi R."/>
            <person name="Moran D.A.P."/>
            <person name="Shinohara A."/>
            <person name="Yoshida Y."/>
            <person name="Fujiwara M."/>
            <person name="Mori M."/>
            <person name="Tomita M."/>
            <person name="Arakawa K."/>
        </authorList>
    </citation>
    <scope>NUCLEOTIDE SEQUENCE [LARGE SCALE GENOMIC DNA]</scope>
</reference>
<evidence type="ECO:0000256" key="3">
    <source>
        <dbReference type="ARBA" id="ARBA00022703"/>
    </source>
</evidence>
<evidence type="ECO:0000313" key="17">
    <source>
        <dbReference type="EMBL" id="GBN25245.1"/>
    </source>
</evidence>
<dbReference type="OrthoDB" id="5915660at2759"/>
<comment type="caution">
    <text evidence="17">The sequence shown here is derived from an EMBL/GenBank/DDBJ whole genome shotgun (WGS) entry which is preliminary data.</text>
</comment>
<dbReference type="Pfam" id="PF05485">
    <property type="entry name" value="THAP"/>
    <property type="match status" value="1"/>
</dbReference>
<feature type="region of interest" description="Disordered" evidence="15">
    <location>
        <begin position="454"/>
        <end position="473"/>
    </location>
</feature>
<keyword evidence="11" id="KW-0539">Nucleus</keyword>
<dbReference type="Pfam" id="PF00870">
    <property type="entry name" value="P53"/>
    <property type="match status" value="1"/>
</dbReference>
<feature type="region of interest" description="Disordered" evidence="15">
    <location>
        <begin position="128"/>
        <end position="150"/>
    </location>
</feature>
<proteinExistence type="inferred from homology"/>
<evidence type="ECO:0000256" key="1">
    <source>
        <dbReference type="ARBA" id="ARBA00004123"/>
    </source>
</evidence>
<evidence type="ECO:0000313" key="18">
    <source>
        <dbReference type="Proteomes" id="UP000499080"/>
    </source>
</evidence>
<evidence type="ECO:0000256" key="12">
    <source>
        <dbReference type="PIRSR" id="PIRSR602117-1"/>
    </source>
</evidence>
<evidence type="ECO:0000256" key="14">
    <source>
        <dbReference type="PROSITE-ProRule" id="PRU00309"/>
    </source>
</evidence>
<evidence type="ECO:0000256" key="7">
    <source>
        <dbReference type="ARBA" id="ARBA00023015"/>
    </source>
</evidence>
<dbReference type="Proteomes" id="UP000499080">
    <property type="component" value="Unassembled WGS sequence"/>
</dbReference>
<evidence type="ECO:0000256" key="4">
    <source>
        <dbReference type="ARBA" id="ARBA00022723"/>
    </source>
</evidence>
<keyword evidence="9" id="KW-0010">Activator</keyword>
<keyword evidence="10" id="KW-0804">Transcription</keyword>
<feature type="binding site" evidence="12">
    <location>
        <position position="316"/>
    </location>
    <ligand>
        <name>Zn(2+)</name>
        <dbReference type="ChEBI" id="CHEBI:29105"/>
    </ligand>
</feature>
<comment type="similarity">
    <text evidence="2">Belongs to the p53 family.</text>
</comment>
<name>A0A4Y2MDL6_ARAVE</name>
<comment type="subcellular location">
    <subcellularLocation>
        <location evidence="1">Nucleus</location>
    </subcellularLocation>
</comment>
<evidence type="ECO:0000256" key="8">
    <source>
        <dbReference type="ARBA" id="ARBA00023125"/>
    </source>
</evidence>
<evidence type="ECO:0000256" key="5">
    <source>
        <dbReference type="ARBA" id="ARBA00022771"/>
    </source>
</evidence>
<evidence type="ECO:0000256" key="2">
    <source>
        <dbReference type="ARBA" id="ARBA00006167"/>
    </source>
</evidence>
<gene>
    <name evidence="17" type="primary">tp53_1</name>
    <name evidence="17" type="ORF">AVEN_120051_1</name>
</gene>
<evidence type="ECO:0000256" key="13">
    <source>
        <dbReference type="PIRSR" id="PIRSR602117-2"/>
    </source>
</evidence>
<accession>A0A4Y2MDL6</accession>
<evidence type="ECO:0000259" key="16">
    <source>
        <dbReference type="PROSITE" id="PS50950"/>
    </source>
</evidence>
<sequence length="473" mass="53228">MNTRECLVLNCTERFGNGRDGVIFYNFPEDEEERKKWLVKCGREVTYDSSQSAVCSRHFCSDDFETILKNNFLVRSLKRGVVPHVNVIEIKQEPLDSDDYEYEDQLSPSTNSSPDMVIFKTEVGSSFFETPETRENEPNAETSEAIPLESVPTNSRAPVINSVSSSSAAYAPSSLPASQNWSGLYDFTVSFGPQQKTTKGVSWTYSKLKDKLYVGKDAPCPINFSAKVGNTDGIVIRATALYSSPEHASEVVHRCVNHSMTEGSKGVFEAEHLVRCESLRATYEEDHTTKRHSVIVPFENPPDGQFYSTYLYKFTCFGSCAGGPNRRPLMLIFSLEKGGKVLGRRKLDVKICACPGRDRKAEEKQVMAERHPQLPLKRKNEQDTTSLDDVLQFTKNISLPPTKKVKPNKAGLYSLYVSDVDCYEFLKQMKKFYEMCKTVNNLPPSIKSILLHPSRCKNSKKSGPENDESESDQ</sequence>
<organism evidence="17 18">
    <name type="scientific">Araneus ventricosus</name>
    <name type="common">Orbweaver spider</name>
    <name type="synonym">Epeira ventricosa</name>
    <dbReference type="NCBI Taxonomy" id="182803"/>
    <lineage>
        <taxon>Eukaryota</taxon>
        <taxon>Metazoa</taxon>
        <taxon>Ecdysozoa</taxon>
        <taxon>Arthropoda</taxon>
        <taxon>Chelicerata</taxon>
        <taxon>Arachnida</taxon>
        <taxon>Araneae</taxon>
        <taxon>Araneomorphae</taxon>
        <taxon>Entelegynae</taxon>
        <taxon>Araneoidea</taxon>
        <taxon>Araneidae</taxon>
        <taxon>Araneus</taxon>
    </lineage>
</organism>
<dbReference type="SMART" id="SM00980">
    <property type="entry name" value="THAP"/>
    <property type="match status" value="1"/>
</dbReference>
<dbReference type="Gene3D" id="2.60.40.720">
    <property type="match status" value="1"/>
</dbReference>
<keyword evidence="4 12" id="KW-0479">Metal-binding</keyword>
<keyword evidence="7" id="KW-0805">Transcription regulation</keyword>
<feature type="binding site" evidence="12">
    <location>
        <position position="320"/>
    </location>
    <ligand>
        <name>Zn(2+)</name>
        <dbReference type="ChEBI" id="CHEBI:29105"/>
    </ligand>
</feature>
<feature type="site" description="Interaction with DNA" evidence="13">
    <location>
        <position position="199"/>
    </location>
</feature>